<evidence type="ECO:0000313" key="3">
    <source>
        <dbReference type="EMBL" id="CEK91167.1"/>
    </source>
</evidence>
<sequence length="654" mass="71733">TSSRDSTLNSSSHTETPQRLQASSISKGQRVTTPGLISAVVKLLTNIVNLTPQTCLNNMRSHSIVVSLLRFVNPATVQSLCGEMTVGYMGSASAVTLRDLLFLYESIAELMTSCVTVDTNSRMELLENTQGLKSLTSLLLLQWNDVDDIGCACASLSVSIFRLLSSLLQYPGVPTLKTLTGILGQIWSPLVESACAVLTDRSSDRLTLYFACLDFLTLLFCEECRSLVKNPDRVFDVATVTELLDAPLVDSTKELDMEGQTTGSTLCHVLVGIVESVMSPSKDEKIPGGSNGRLKVISLLKSLLVVSKSSKKYALKAGLAESLVEHIKQTHAQLNLETLGMIKSGTKKDEPLLNELVMMFDVLRNFMCGSTDVKIACYHSGLTLVLHRLWSWCLQEPNLFFSAVQLLTTYCAHCSSAASSVTLAMSSQVATKPGGQGSLLHYILKLAQRELDRDECSPTLRYVFCLLTNLAMNSDCRNVLGKNTFFNQFTTLNPRKQRVKVRVAVELLWCDLLLALSFSIDGQQIILKIPDCLTVLMDLIEAGTTRCQYCATLIIRNLCCHTSNKPKLLAAEKLISVLLHQIKNRSNSAIQLVAASALWALMYNNHKARVQIKSANVIPVLVDTLNKLQASDSSSHITVNTCENLKAIIEAVRE</sequence>
<feature type="region of interest" description="Disordered" evidence="1">
    <location>
        <begin position="1"/>
        <end position="27"/>
    </location>
</feature>
<dbReference type="GO" id="GO:0005814">
    <property type="term" value="C:centriole"/>
    <property type="evidence" value="ECO:0007669"/>
    <property type="project" value="TreeGrafter"/>
</dbReference>
<dbReference type="InterPro" id="IPR030791">
    <property type="entry name" value="Rotatin"/>
</dbReference>
<dbReference type="InterPro" id="IPR011989">
    <property type="entry name" value="ARM-like"/>
</dbReference>
<evidence type="ECO:0008006" key="4">
    <source>
        <dbReference type="Google" id="ProtNLM"/>
    </source>
</evidence>
<dbReference type="GO" id="GO:0010457">
    <property type="term" value="P:centriole-centriole cohesion"/>
    <property type="evidence" value="ECO:0007669"/>
    <property type="project" value="TreeGrafter"/>
</dbReference>
<proteinExistence type="predicted"/>
<dbReference type="PANTHER" id="PTHR31691">
    <property type="entry name" value="ROTATIN"/>
    <property type="match status" value="1"/>
</dbReference>
<dbReference type="Gene3D" id="1.25.10.10">
    <property type="entry name" value="Leucine-rich Repeat Variant"/>
    <property type="match status" value="1"/>
</dbReference>
<name>A0A0B7BE51_9EUPU</name>
<feature type="non-terminal residue" evidence="3">
    <location>
        <position position="1"/>
    </location>
</feature>
<dbReference type="GO" id="GO:0032053">
    <property type="term" value="P:ciliary basal body organization"/>
    <property type="evidence" value="ECO:0007669"/>
    <property type="project" value="TreeGrafter"/>
</dbReference>
<accession>A0A0B7BE51</accession>
<reference evidence="3" key="1">
    <citation type="submission" date="2014-12" db="EMBL/GenBank/DDBJ databases">
        <title>Insight into the proteome of Arion vulgaris.</title>
        <authorList>
            <person name="Aradska J."/>
            <person name="Bulat T."/>
            <person name="Smidak R."/>
            <person name="Sarate P."/>
            <person name="Gangsoo J."/>
            <person name="Sialana F."/>
            <person name="Bilban M."/>
            <person name="Lubec G."/>
        </authorList>
    </citation>
    <scope>NUCLEOTIDE SEQUENCE</scope>
    <source>
        <tissue evidence="3">Skin</tissue>
    </source>
</reference>
<dbReference type="GO" id="GO:0005813">
    <property type="term" value="C:centrosome"/>
    <property type="evidence" value="ECO:0007669"/>
    <property type="project" value="InterPro"/>
</dbReference>
<feature type="compositionally biased region" description="Low complexity" evidence="1">
    <location>
        <begin position="1"/>
        <end position="14"/>
    </location>
</feature>
<dbReference type="GO" id="GO:0036064">
    <property type="term" value="C:ciliary basal body"/>
    <property type="evidence" value="ECO:0007669"/>
    <property type="project" value="InterPro"/>
</dbReference>
<dbReference type="PANTHER" id="PTHR31691:SF1">
    <property type="entry name" value="ROTATIN"/>
    <property type="match status" value="1"/>
</dbReference>
<feature type="compositionally biased region" description="Polar residues" evidence="1">
    <location>
        <begin position="15"/>
        <end position="27"/>
    </location>
</feature>
<dbReference type="AlphaFoldDB" id="A0A0B7BE51"/>
<gene>
    <name evidence="3" type="primary">ORF181260</name>
    <name evidence="2" type="synonym">ORF181236</name>
</gene>
<evidence type="ECO:0000256" key="1">
    <source>
        <dbReference type="SAM" id="MobiDB-lite"/>
    </source>
</evidence>
<dbReference type="SUPFAM" id="SSF48371">
    <property type="entry name" value="ARM repeat"/>
    <property type="match status" value="1"/>
</dbReference>
<protein>
    <recommendedName>
        <fullName evidence="4">Rotatin N-terminal domain-containing protein</fullName>
    </recommendedName>
</protein>
<evidence type="ECO:0000313" key="2">
    <source>
        <dbReference type="EMBL" id="CEK91164.1"/>
    </source>
</evidence>
<dbReference type="EMBL" id="HACG01044302">
    <property type="protein sequence ID" value="CEK91167.1"/>
    <property type="molecule type" value="Transcribed_RNA"/>
</dbReference>
<dbReference type="EMBL" id="HACG01044299">
    <property type="protein sequence ID" value="CEK91164.1"/>
    <property type="molecule type" value="Transcribed_RNA"/>
</dbReference>
<organism evidence="3">
    <name type="scientific">Arion vulgaris</name>
    <dbReference type="NCBI Taxonomy" id="1028688"/>
    <lineage>
        <taxon>Eukaryota</taxon>
        <taxon>Metazoa</taxon>
        <taxon>Spiralia</taxon>
        <taxon>Lophotrochozoa</taxon>
        <taxon>Mollusca</taxon>
        <taxon>Gastropoda</taxon>
        <taxon>Heterobranchia</taxon>
        <taxon>Euthyneura</taxon>
        <taxon>Panpulmonata</taxon>
        <taxon>Eupulmonata</taxon>
        <taxon>Stylommatophora</taxon>
        <taxon>Helicina</taxon>
        <taxon>Arionoidea</taxon>
        <taxon>Arionidae</taxon>
        <taxon>Arion</taxon>
    </lineage>
</organism>
<dbReference type="InterPro" id="IPR016024">
    <property type="entry name" value="ARM-type_fold"/>
</dbReference>
<dbReference type="GO" id="GO:0007099">
    <property type="term" value="P:centriole replication"/>
    <property type="evidence" value="ECO:0007669"/>
    <property type="project" value="TreeGrafter"/>
</dbReference>